<dbReference type="PANTHER" id="PTHR38595:SF1">
    <property type="entry name" value="TYPE VI SECRETION SYSTEM COMPONENT TSSE1"/>
    <property type="match status" value="1"/>
</dbReference>
<sequence length="170" mass="19216">MNAREAFPKVRYLPSLFDRLRDNEPRSKHERPDAYSPNAAGMQRLIQRDLALLLNTCNLGAALDTARYPQAARSAVNYGLPPLSGTLRASHSPATIEKLVRDTIVTFEPRLIPETLSVRVLPQSRRGTYNVIQLEIKALMHWSPYPLEFLVQSRYDLESSHASIDGRDGF</sequence>
<dbReference type="Pfam" id="PF04965">
    <property type="entry name" value="GPW_gp25"/>
    <property type="match status" value="1"/>
</dbReference>
<name>A0ABY9LZQ9_9BURK</name>
<dbReference type="Proteomes" id="UP001234798">
    <property type="component" value="Chromosome"/>
</dbReference>
<dbReference type="NCBIfam" id="TIGR03357">
    <property type="entry name" value="VI_zyme"/>
    <property type="match status" value="1"/>
</dbReference>
<keyword evidence="3" id="KW-1185">Reference proteome</keyword>
<dbReference type="RefSeq" id="WP_306943312.1">
    <property type="nucleotide sequence ID" value="NZ_CP132976.1"/>
</dbReference>
<accession>A0ABY9LZQ9</accession>
<organism evidence="2 3">
    <name type="scientific">Achromobacter seleniivolatilans</name>
    <dbReference type="NCBI Taxonomy" id="3047478"/>
    <lineage>
        <taxon>Bacteria</taxon>
        <taxon>Pseudomonadati</taxon>
        <taxon>Pseudomonadota</taxon>
        <taxon>Betaproteobacteria</taxon>
        <taxon>Burkholderiales</taxon>
        <taxon>Alcaligenaceae</taxon>
        <taxon>Achromobacter</taxon>
    </lineage>
</organism>
<dbReference type="EMBL" id="CP132976">
    <property type="protein sequence ID" value="WMD20259.1"/>
    <property type="molecule type" value="Genomic_DNA"/>
</dbReference>
<feature type="domain" description="IraD/Gp25-like" evidence="1">
    <location>
        <begin position="42"/>
        <end position="144"/>
    </location>
</feature>
<dbReference type="InterPro" id="IPR007048">
    <property type="entry name" value="IraD/Gp25-like"/>
</dbReference>
<dbReference type="SUPFAM" id="SSF160719">
    <property type="entry name" value="gpW/gp25-like"/>
    <property type="match status" value="1"/>
</dbReference>
<evidence type="ECO:0000259" key="1">
    <source>
        <dbReference type="Pfam" id="PF04965"/>
    </source>
</evidence>
<dbReference type="InterPro" id="IPR017737">
    <property type="entry name" value="TssE1-like"/>
</dbReference>
<evidence type="ECO:0000313" key="2">
    <source>
        <dbReference type="EMBL" id="WMD20259.1"/>
    </source>
</evidence>
<proteinExistence type="predicted"/>
<dbReference type="InterPro" id="IPR053176">
    <property type="entry name" value="T6SS_TssE1-like"/>
</dbReference>
<gene>
    <name evidence="2" type="primary">tssE</name>
    <name evidence="2" type="ORF">RAS12_27235</name>
</gene>
<dbReference type="PANTHER" id="PTHR38595">
    <property type="entry name" value="CYTOPLASMIC PROTEIN-RELATED"/>
    <property type="match status" value="1"/>
</dbReference>
<evidence type="ECO:0000313" key="3">
    <source>
        <dbReference type="Proteomes" id="UP001234798"/>
    </source>
</evidence>
<protein>
    <submittedName>
        <fullName evidence="2">Type VI secretion system baseplate subunit TssE</fullName>
    </submittedName>
</protein>
<reference evidence="2 3" key="1">
    <citation type="submission" date="2023-08" db="EMBL/GenBank/DDBJ databases">
        <title>Achromobacter seleniivolatilans sp. nov., isolated from seleniferous soil.</title>
        <authorList>
            <person name="Zhang S."/>
            <person name="Li K."/>
            <person name="Peng J."/>
            <person name="Zhao Q."/>
            <person name="Wang H."/>
            <person name="Guo Y."/>
        </authorList>
    </citation>
    <scope>NUCLEOTIDE SEQUENCE [LARGE SCALE GENOMIC DNA]</scope>
    <source>
        <strain evidence="2 3">R39</strain>
    </source>
</reference>